<evidence type="ECO:0000313" key="14">
    <source>
        <dbReference type="Proteomes" id="UP000287766"/>
    </source>
</evidence>
<feature type="transmembrane region" description="Helical" evidence="12">
    <location>
        <begin position="94"/>
        <end position="119"/>
    </location>
</feature>
<proteinExistence type="inferred from homology"/>
<name>A0A7Z7EUM0_9GAMM</name>
<evidence type="ECO:0000256" key="8">
    <source>
        <dbReference type="ARBA" id="ARBA00023136"/>
    </source>
</evidence>
<evidence type="ECO:0000256" key="6">
    <source>
        <dbReference type="ARBA" id="ARBA00023053"/>
    </source>
</evidence>
<dbReference type="NCBIfam" id="TIGR00494">
    <property type="entry name" value="crcB"/>
    <property type="match status" value="1"/>
</dbReference>
<dbReference type="GO" id="GO:0140114">
    <property type="term" value="P:cellular detoxification of fluoride"/>
    <property type="evidence" value="ECO:0007669"/>
    <property type="project" value="UniProtKB-UniRule"/>
</dbReference>
<dbReference type="Proteomes" id="UP000287766">
    <property type="component" value="Unassembled WGS sequence"/>
</dbReference>
<feature type="binding site" evidence="12">
    <location>
        <position position="77"/>
    </location>
    <ligand>
        <name>Na(+)</name>
        <dbReference type="ChEBI" id="CHEBI:29101"/>
        <note>structural</note>
    </ligand>
</feature>
<keyword evidence="8 12" id="KW-0472">Membrane</keyword>
<comment type="function">
    <text evidence="12">Fluoride-specific ion channel. Important for reducing fluoride concentration in the cell, thus reducing its toxicity.</text>
</comment>
<keyword evidence="7 12" id="KW-0406">Ion transport</keyword>
<dbReference type="Pfam" id="PF02537">
    <property type="entry name" value="CRCB"/>
    <property type="match status" value="1"/>
</dbReference>
<dbReference type="HAMAP" id="MF_00454">
    <property type="entry name" value="FluC"/>
    <property type="match status" value="1"/>
</dbReference>
<feature type="transmembrane region" description="Helical" evidence="12">
    <location>
        <begin position="36"/>
        <end position="55"/>
    </location>
</feature>
<keyword evidence="14" id="KW-1185">Reference proteome</keyword>
<accession>A0A7Z7EUM0</accession>
<comment type="catalytic activity">
    <reaction evidence="11">
        <text>fluoride(in) = fluoride(out)</text>
        <dbReference type="Rhea" id="RHEA:76159"/>
        <dbReference type="ChEBI" id="CHEBI:17051"/>
    </reaction>
    <physiologicalReaction direction="left-to-right" evidence="11">
        <dbReference type="Rhea" id="RHEA:76160"/>
    </physiologicalReaction>
</comment>
<keyword evidence="3" id="KW-0997">Cell inner membrane</keyword>
<feature type="transmembrane region" description="Helical" evidence="12">
    <location>
        <begin position="64"/>
        <end position="82"/>
    </location>
</feature>
<evidence type="ECO:0000256" key="9">
    <source>
        <dbReference type="ARBA" id="ARBA00023303"/>
    </source>
</evidence>
<dbReference type="GO" id="GO:0062054">
    <property type="term" value="F:fluoride channel activity"/>
    <property type="evidence" value="ECO:0007669"/>
    <property type="project" value="UniProtKB-UniRule"/>
</dbReference>
<sequence>MTNFVYVALGGAVGSMARYGVGLALANSAVKAFPLATLVVNIVGSFLLAIVYLYVQHHSSQQTLWLLLGVGLLGAFTTFSTFSLEVVQLLQQAAWFKAVAVASLNFICCIAAVAVGLWLKPFLVNYWN</sequence>
<evidence type="ECO:0000256" key="11">
    <source>
        <dbReference type="ARBA" id="ARBA00035585"/>
    </source>
</evidence>
<evidence type="ECO:0000256" key="1">
    <source>
        <dbReference type="ARBA" id="ARBA00004651"/>
    </source>
</evidence>
<dbReference type="GO" id="GO:0046872">
    <property type="term" value="F:metal ion binding"/>
    <property type="evidence" value="ECO:0007669"/>
    <property type="project" value="UniProtKB-KW"/>
</dbReference>
<evidence type="ECO:0000256" key="7">
    <source>
        <dbReference type="ARBA" id="ARBA00023065"/>
    </source>
</evidence>
<evidence type="ECO:0000256" key="4">
    <source>
        <dbReference type="ARBA" id="ARBA00022692"/>
    </source>
</evidence>
<keyword evidence="5 12" id="KW-1133">Transmembrane helix</keyword>
<evidence type="ECO:0000313" key="13">
    <source>
        <dbReference type="EMBL" id="RUO42277.1"/>
    </source>
</evidence>
<keyword evidence="9 12" id="KW-0407">Ion channel</keyword>
<comment type="caution">
    <text evidence="13">The sequence shown here is derived from an EMBL/GenBank/DDBJ whole genome shotgun (WGS) entry which is preliminary data.</text>
</comment>
<protein>
    <recommendedName>
        <fullName evidence="12">Fluoride-specific ion channel FluC</fullName>
    </recommendedName>
</protein>
<keyword evidence="12" id="KW-0479">Metal-binding</keyword>
<dbReference type="EMBL" id="PIPR01000001">
    <property type="protein sequence ID" value="RUO42277.1"/>
    <property type="molecule type" value="Genomic_DNA"/>
</dbReference>
<feature type="binding site" evidence="12">
    <location>
        <position position="74"/>
    </location>
    <ligand>
        <name>Na(+)</name>
        <dbReference type="ChEBI" id="CHEBI:29101"/>
        <note>structural</note>
    </ligand>
</feature>
<evidence type="ECO:0000256" key="5">
    <source>
        <dbReference type="ARBA" id="ARBA00022989"/>
    </source>
</evidence>
<keyword evidence="12" id="KW-0813">Transport</keyword>
<keyword evidence="4 12" id="KW-0812">Transmembrane</keyword>
<evidence type="ECO:0000256" key="10">
    <source>
        <dbReference type="ARBA" id="ARBA00035120"/>
    </source>
</evidence>
<dbReference type="AlphaFoldDB" id="A0A7Z7EUM0"/>
<comment type="activity regulation">
    <text evidence="12">Na(+) is not transported, but it plays an essential structural role and its presence is essential for fluoride channel function.</text>
</comment>
<dbReference type="PANTHER" id="PTHR28259:SF1">
    <property type="entry name" value="FLUORIDE EXPORT PROTEIN 1-RELATED"/>
    <property type="match status" value="1"/>
</dbReference>
<comment type="subcellular location">
    <subcellularLocation>
        <location evidence="1 12">Cell membrane</location>
        <topology evidence="1 12">Multi-pass membrane protein</topology>
    </subcellularLocation>
</comment>
<keyword evidence="6 12" id="KW-0915">Sodium</keyword>
<evidence type="ECO:0000256" key="3">
    <source>
        <dbReference type="ARBA" id="ARBA00022519"/>
    </source>
</evidence>
<reference evidence="14" key="1">
    <citation type="journal article" date="2018" name="Front. Microbiol.">
        <title>Genome-Based Analysis Reveals the Taxonomy and Diversity of the Family Idiomarinaceae.</title>
        <authorList>
            <person name="Liu Y."/>
            <person name="Lai Q."/>
            <person name="Shao Z."/>
        </authorList>
    </citation>
    <scope>NUCLEOTIDE SEQUENCE [LARGE SCALE GENOMIC DNA]</scope>
    <source>
        <strain evidence="14">KYW314</strain>
    </source>
</reference>
<keyword evidence="2 12" id="KW-1003">Cell membrane</keyword>
<dbReference type="InterPro" id="IPR003691">
    <property type="entry name" value="FluC"/>
</dbReference>
<dbReference type="PANTHER" id="PTHR28259">
    <property type="entry name" value="FLUORIDE EXPORT PROTEIN 1-RELATED"/>
    <property type="match status" value="1"/>
</dbReference>
<organism evidence="13 14">
    <name type="scientific">Pseudidiomarina aestuarii</name>
    <dbReference type="NCBI Taxonomy" id="624146"/>
    <lineage>
        <taxon>Bacteria</taxon>
        <taxon>Pseudomonadati</taxon>
        <taxon>Pseudomonadota</taxon>
        <taxon>Gammaproteobacteria</taxon>
        <taxon>Alteromonadales</taxon>
        <taxon>Idiomarinaceae</taxon>
        <taxon>Pseudidiomarina</taxon>
    </lineage>
</organism>
<gene>
    <name evidence="12 13" type="primary">crcB</name>
    <name evidence="12" type="synonym">fluC</name>
    <name evidence="13" type="ORF">CWE22_02300</name>
</gene>
<evidence type="ECO:0000256" key="12">
    <source>
        <dbReference type="HAMAP-Rule" id="MF_00454"/>
    </source>
</evidence>
<dbReference type="GO" id="GO:0005886">
    <property type="term" value="C:plasma membrane"/>
    <property type="evidence" value="ECO:0007669"/>
    <property type="project" value="UniProtKB-SubCell"/>
</dbReference>
<evidence type="ECO:0000256" key="2">
    <source>
        <dbReference type="ARBA" id="ARBA00022475"/>
    </source>
</evidence>
<comment type="similarity">
    <text evidence="10 12">Belongs to the fluoride channel Fluc/FEX (TC 1.A.43) family.</text>
</comment>